<comment type="caution">
    <text evidence="2">The sequence shown here is derived from an EMBL/GenBank/DDBJ whole genome shotgun (WGS) entry which is preliminary data.</text>
</comment>
<protein>
    <submittedName>
        <fullName evidence="2">Transposase</fullName>
    </submittedName>
</protein>
<sequence>MRQSRIQILKTDEINELYRRPEFSQVAREEYLLSIRNDLRIAKINYCASSLCCFLLIRFMKFLLLNPWSVLHGIYHE</sequence>
<gene>
    <name evidence="2" type="ORF">Xentx_00553</name>
</gene>
<feature type="transmembrane region" description="Helical" evidence="1">
    <location>
        <begin position="44"/>
        <end position="64"/>
    </location>
</feature>
<name>A0A1Q5U8U1_9GAMM</name>
<proteinExistence type="predicted"/>
<keyword evidence="1" id="KW-1133">Transmembrane helix</keyword>
<organism evidence="2 3">
    <name type="scientific">Xenorhabdus thuongxuanensis</name>
    <dbReference type="NCBI Taxonomy" id="1873484"/>
    <lineage>
        <taxon>Bacteria</taxon>
        <taxon>Pseudomonadati</taxon>
        <taxon>Pseudomonadota</taxon>
        <taxon>Gammaproteobacteria</taxon>
        <taxon>Enterobacterales</taxon>
        <taxon>Morganellaceae</taxon>
        <taxon>Xenorhabdus</taxon>
    </lineage>
</organism>
<keyword evidence="1" id="KW-0812">Transmembrane</keyword>
<keyword evidence="3" id="KW-1185">Reference proteome</keyword>
<keyword evidence="1" id="KW-0472">Membrane</keyword>
<evidence type="ECO:0000256" key="1">
    <source>
        <dbReference type="SAM" id="Phobius"/>
    </source>
</evidence>
<dbReference type="Proteomes" id="UP000186277">
    <property type="component" value="Unassembled WGS sequence"/>
</dbReference>
<dbReference type="EMBL" id="MKGR01000002">
    <property type="protein sequence ID" value="OKP08880.1"/>
    <property type="molecule type" value="Genomic_DNA"/>
</dbReference>
<reference evidence="2 3" key="1">
    <citation type="submission" date="2016-09" db="EMBL/GenBank/DDBJ databases">
        <title>Xenorhabdus thuongxuanensis sp. nov. and Xenorhabdus eapokensis sp. nov., isolated from Steinernema species.</title>
        <authorList>
            <person name="Kaempfer P."/>
            <person name="Tobias N.J."/>
            <person name="Phan Ke L."/>
            <person name="Bode H.B."/>
            <person name="Glaeser S.P."/>
        </authorList>
    </citation>
    <scope>NUCLEOTIDE SEQUENCE [LARGE SCALE GENOMIC DNA]</scope>
    <source>
        <strain evidence="2 3">30TX1</strain>
    </source>
</reference>
<dbReference type="AlphaFoldDB" id="A0A1Q5U8U1"/>
<accession>A0A1Q5U8U1</accession>
<evidence type="ECO:0000313" key="3">
    <source>
        <dbReference type="Proteomes" id="UP000186277"/>
    </source>
</evidence>
<evidence type="ECO:0000313" key="2">
    <source>
        <dbReference type="EMBL" id="OKP08880.1"/>
    </source>
</evidence>